<dbReference type="SMART" id="SM00665">
    <property type="entry name" value="B561"/>
    <property type="match status" value="1"/>
</dbReference>
<feature type="transmembrane region" description="Helical" evidence="8">
    <location>
        <begin position="251"/>
        <end position="273"/>
    </location>
</feature>
<dbReference type="InterPro" id="IPR029063">
    <property type="entry name" value="SAM-dependent_MTases_sf"/>
</dbReference>
<keyword evidence="9" id="KW-0732">Signal</keyword>
<dbReference type="CDD" id="cd09630">
    <property type="entry name" value="CDH_like_cytochrome"/>
    <property type="match status" value="1"/>
</dbReference>
<evidence type="ECO:0000256" key="8">
    <source>
        <dbReference type="SAM" id="Phobius"/>
    </source>
</evidence>
<evidence type="ECO:0000256" key="5">
    <source>
        <dbReference type="ARBA" id="ARBA00022989"/>
    </source>
</evidence>
<keyword evidence="2" id="KW-0813">Transport</keyword>
<dbReference type="OrthoDB" id="19261at2759"/>
<dbReference type="PANTHER" id="PTHR47797:SF1">
    <property type="entry name" value="CYTOCHROME B561 DOMAIN-CONTAINING PROTEIN-RELATED"/>
    <property type="match status" value="1"/>
</dbReference>
<feature type="signal peptide" evidence="9">
    <location>
        <begin position="1"/>
        <end position="19"/>
    </location>
</feature>
<comment type="subcellular location">
    <subcellularLocation>
        <location evidence="1">Membrane</location>
    </subcellularLocation>
</comment>
<dbReference type="GeneID" id="34614649"/>
<dbReference type="PANTHER" id="PTHR47797">
    <property type="entry name" value="DEHYDROGENASE, PUTATIVE (AFU_ORTHOLOGUE AFUA_8G05805)-RELATED"/>
    <property type="match status" value="1"/>
</dbReference>
<feature type="chain" id="PRO_5012996312" description="Cytochrome b561 domain-containing protein" evidence="9">
    <location>
        <begin position="20"/>
        <end position="721"/>
    </location>
</feature>
<sequence>MSVLLWLWFIAVTLAQVQTFTPPRQEEITYSVNVPESTASTGSGPIYLQLYSLRPLTWFAWGQGAQMQGANIMLVYTAPDGHNVTVSPRLGVEHVMPLYNPQARVALLGGSGINSSTGAMTANIRCDSCLSWPGGQEDVHNTASPWIWAVKYGSPLVSDSVSVVIAIHDMSGVAALDLSRTTGGTSDNPFVGSSSPVNDSTDSSAGQSISAVNLAAVHTRRVAHAVLMILVFVVLLPTGAFLPRLVPYPHIVVVHAGVQLLALSLAIAGMGIGLSMGQSLHLLQFYHPIIGMVVVCSLALFQPVMGLLQHRYFRRTRKKGVFAYPHRWLGRAAITLAIINGGLGFRLAGVGSSIAPTGAVIAYSVVAGVVWLAMASTSPKTGNPVAEPDDPQNDSDNVSLSSAGTDYTSLRSSVLEYEYENGRRYQSYRKGQYLFPNDDEEQDRMDFLHHIYGMILGGELHRAPVKGDTLGRVLGIGTGTGIWAIDFAEYNMIDLLCLRYEAYTSSMYPSAEVIGNDLSPIQPRWLPPNCVFEVDDFEAEWGYNRPFDYIHGRELDGAIKDVNRLATQAFNNLRAGGYFELQALALDIFSDDDSLNERGPFTAQMCELAKEASAKFGKPMGKIETTWPDALRSAGFVDVVLKMIKVPINPWPKDPKQKNIGLFMQLQQTQAIGSFLLGILTTVLGWSEEETTVMGAKMRKELYDLSVHQYAKMYFVYGRHP</sequence>
<dbReference type="InterPro" id="IPR005018">
    <property type="entry name" value="DOMON_domain"/>
</dbReference>
<evidence type="ECO:0000313" key="13">
    <source>
        <dbReference type="Proteomes" id="UP000184188"/>
    </source>
</evidence>
<proteinExistence type="predicted"/>
<evidence type="ECO:0000313" key="12">
    <source>
        <dbReference type="EMBL" id="OJJ42161.1"/>
    </source>
</evidence>
<dbReference type="STRING" id="1073090.A0A1L9S4U4"/>
<feature type="compositionally biased region" description="Polar residues" evidence="7">
    <location>
        <begin position="394"/>
        <end position="404"/>
    </location>
</feature>
<feature type="transmembrane region" description="Helical" evidence="8">
    <location>
        <begin position="354"/>
        <end position="374"/>
    </location>
</feature>
<dbReference type="InterPro" id="IPR015920">
    <property type="entry name" value="Cellobiose_DH-like_cyt"/>
</dbReference>
<organism evidence="12 13">
    <name type="scientific">Penicilliopsis zonata CBS 506.65</name>
    <dbReference type="NCBI Taxonomy" id="1073090"/>
    <lineage>
        <taxon>Eukaryota</taxon>
        <taxon>Fungi</taxon>
        <taxon>Dikarya</taxon>
        <taxon>Ascomycota</taxon>
        <taxon>Pezizomycotina</taxon>
        <taxon>Eurotiomycetes</taxon>
        <taxon>Eurotiomycetidae</taxon>
        <taxon>Eurotiales</taxon>
        <taxon>Aspergillaceae</taxon>
        <taxon>Penicilliopsis</taxon>
    </lineage>
</organism>
<dbReference type="Proteomes" id="UP000184188">
    <property type="component" value="Unassembled WGS sequence"/>
</dbReference>
<evidence type="ECO:0000256" key="1">
    <source>
        <dbReference type="ARBA" id="ARBA00004370"/>
    </source>
</evidence>
<keyword evidence="4" id="KW-0249">Electron transport</keyword>
<dbReference type="SUPFAM" id="SSF53335">
    <property type="entry name" value="S-adenosyl-L-methionine-dependent methyltransferases"/>
    <property type="match status" value="1"/>
</dbReference>
<keyword evidence="3 8" id="KW-0812">Transmembrane</keyword>
<evidence type="ECO:0000259" key="11">
    <source>
        <dbReference type="SMART" id="SM00665"/>
    </source>
</evidence>
<feature type="region of interest" description="Disordered" evidence="7">
    <location>
        <begin position="381"/>
        <end position="404"/>
    </location>
</feature>
<feature type="domain" description="DOMON" evidence="10">
    <location>
        <begin position="58"/>
        <end position="151"/>
    </location>
</feature>
<keyword evidence="13" id="KW-1185">Reference proteome</keyword>
<reference evidence="13" key="1">
    <citation type="journal article" date="2017" name="Genome Biol.">
        <title>Comparative genomics reveals high biological diversity and specific adaptations in the industrially and medically important fungal genus Aspergillus.</title>
        <authorList>
            <person name="de Vries R.P."/>
            <person name="Riley R."/>
            <person name="Wiebenga A."/>
            <person name="Aguilar-Osorio G."/>
            <person name="Amillis S."/>
            <person name="Uchima C.A."/>
            <person name="Anderluh G."/>
            <person name="Asadollahi M."/>
            <person name="Askin M."/>
            <person name="Barry K."/>
            <person name="Battaglia E."/>
            <person name="Bayram O."/>
            <person name="Benocci T."/>
            <person name="Braus-Stromeyer S.A."/>
            <person name="Caldana C."/>
            <person name="Canovas D."/>
            <person name="Cerqueira G.C."/>
            <person name="Chen F."/>
            <person name="Chen W."/>
            <person name="Choi C."/>
            <person name="Clum A."/>
            <person name="Dos Santos R.A."/>
            <person name="Damasio A.R."/>
            <person name="Diallinas G."/>
            <person name="Emri T."/>
            <person name="Fekete E."/>
            <person name="Flipphi M."/>
            <person name="Freyberg S."/>
            <person name="Gallo A."/>
            <person name="Gournas C."/>
            <person name="Habgood R."/>
            <person name="Hainaut M."/>
            <person name="Harispe M.L."/>
            <person name="Henrissat B."/>
            <person name="Hilden K.S."/>
            <person name="Hope R."/>
            <person name="Hossain A."/>
            <person name="Karabika E."/>
            <person name="Karaffa L."/>
            <person name="Karanyi Z."/>
            <person name="Krasevec N."/>
            <person name="Kuo A."/>
            <person name="Kusch H."/>
            <person name="LaButti K."/>
            <person name="Lagendijk E.L."/>
            <person name="Lapidus A."/>
            <person name="Levasseur A."/>
            <person name="Lindquist E."/>
            <person name="Lipzen A."/>
            <person name="Logrieco A.F."/>
            <person name="MacCabe A."/>
            <person name="Maekelae M.R."/>
            <person name="Malavazi I."/>
            <person name="Melin P."/>
            <person name="Meyer V."/>
            <person name="Mielnichuk N."/>
            <person name="Miskei M."/>
            <person name="Molnar A.P."/>
            <person name="Mule G."/>
            <person name="Ngan C.Y."/>
            <person name="Orejas M."/>
            <person name="Orosz E."/>
            <person name="Ouedraogo J.P."/>
            <person name="Overkamp K.M."/>
            <person name="Park H.-S."/>
            <person name="Perrone G."/>
            <person name="Piumi F."/>
            <person name="Punt P.J."/>
            <person name="Ram A.F."/>
            <person name="Ramon A."/>
            <person name="Rauscher S."/>
            <person name="Record E."/>
            <person name="Riano-Pachon D.M."/>
            <person name="Robert V."/>
            <person name="Roehrig J."/>
            <person name="Ruller R."/>
            <person name="Salamov A."/>
            <person name="Salih N.S."/>
            <person name="Samson R.A."/>
            <person name="Sandor E."/>
            <person name="Sanguinetti M."/>
            <person name="Schuetze T."/>
            <person name="Sepcic K."/>
            <person name="Shelest E."/>
            <person name="Sherlock G."/>
            <person name="Sophianopoulou V."/>
            <person name="Squina F.M."/>
            <person name="Sun H."/>
            <person name="Susca A."/>
            <person name="Todd R.B."/>
            <person name="Tsang A."/>
            <person name="Unkles S.E."/>
            <person name="van de Wiele N."/>
            <person name="van Rossen-Uffink D."/>
            <person name="Oliveira J.V."/>
            <person name="Vesth T.C."/>
            <person name="Visser J."/>
            <person name="Yu J.-H."/>
            <person name="Zhou M."/>
            <person name="Andersen M.R."/>
            <person name="Archer D.B."/>
            <person name="Baker S.E."/>
            <person name="Benoit I."/>
            <person name="Brakhage A.A."/>
            <person name="Braus G.H."/>
            <person name="Fischer R."/>
            <person name="Frisvad J.C."/>
            <person name="Goldman G.H."/>
            <person name="Houbraken J."/>
            <person name="Oakley B."/>
            <person name="Pocsi I."/>
            <person name="Scazzocchio C."/>
            <person name="Seiboth B."/>
            <person name="vanKuyk P.A."/>
            <person name="Wortman J."/>
            <person name="Dyer P.S."/>
            <person name="Grigoriev I.V."/>
        </authorList>
    </citation>
    <scope>NUCLEOTIDE SEQUENCE [LARGE SCALE GENOMIC DNA]</scope>
    <source>
        <strain evidence="13">CBS 506.65</strain>
    </source>
</reference>
<evidence type="ECO:0000256" key="9">
    <source>
        <dbReference type="SAM" id="SignalP"/>
    </source>
</evidence>
<dbReference type="Pfam" id="PF13489">
    <property type="entry name" value="Methyltransf_23"/>
    <property type="match status" value="1"/>
</dbReference>
<keyword evidence="5 8" id="KW-1133">Transmembrane helix</keyword>
<evidence type="ECO:0000256" key="2">
    <source>
        <dbReference type="ARBA" id="ARBA00022448"/>
    </source>
</evidence>
<gene>
    <name evidence="12" type="ORF">ASPZODRAFT_29416</name>
</gene>
<dbReference type="VEuPathDB" id="FungiDB:ASPZODRAFT_29416"/>
<keyword evidence="6 8" id="KW-0472">Membrane</keyword>
<dbReference type="SMART" id="SM00664">
    <property type="entry name" value="DoH"/>
    <property type="match status" value="1"/>
</dbReference>
<name>A0A1L9S4U4_9EURO</name>
<dbReference type="CDD" id="cd08760">
    <property type="entry name" value="Cyt_b561_FRRS1_like"/>
    <property type="match status" value="1"/>
</dbReference>
<dbReference type="RefSeq" id="XP_022576671.1">
    <property type="nucleotide sequence ID" value="XM_022728185.1"/>
</dbReference>
<feature type="transmembrane region" description="Helical" evidence="8">
    <location>
        <begin position="328"/>
        <end position="348"/>
    </location>
</feature>
<dbReference type="InterPro" id="IPR006593">
    <property type="entry name" value="Cyt_b561/ferric_Rdtase_TM"/>
</dbReference>
<evidence type="ECO:0000256" key="7">
    <source>
        <dbReference type="SAM" id="MobiDB-lite"/>
    </source>
</evidence>
<dbReference type="SUPFAM" id="SSF49344">
    <property type="entry name" value="CBD9-like"/>
    <property type="match status" value="1"/>
</dbReference>
<evidence type="ECO:0000256" key="6">
    <source>
        <dbReference type="ARBA" id="ARBA00023136"/>
    </source>
</evidence>
<dbReference type="Gene3D" id="3.40.50.150">
    <property type="entry name" value="Vaccinia Virus protein VP39"/>
    <property type="match status" value="1"/>
</dbReference>
<dbReference type="Pfam" id="PF16010">
    <property type="entry name" value="CDH-cyt"/>
    <property type="match status" value="1"/>
</dbReference>
<evidence type="ECO:0000256" key="3">
    <source>
        <dbReference type="ARBA" id="ARBA00022692"/>
    </source>
</evidence>
<dbReference type="Gene3D" id="1.20.120.1770">
    <property type="match status" value="1"/>
</dbReference>
<evidence type="ECO:0008006" key="14">
    <source>
        <dbReference type="Google" id="ProtNLM"/>
    </source>
</evidence>
<dbReference type="AlphaFoldDB" id="A0A1L9S4U4"/>
<feature type="transmembrane region" description="Helical" evidence="8">
    <location>
        <begin position="285"/>
        <end position="308"/>
    </location>
</feature>
<dbReference type="EMBL" id="KV878367">
    <property type="protein sequence ID" value="OJJ42161.1"/>
    <property type="molecule type" value="Genomic_DNA"/>
</dbReference>
<dbReference type="GO" id="GO:0016020">
    <property type="term" value="C:membrane"/>
    <property type="evidence" value="ECO:0007669"/>
    <property type="project" value="UniProtKB-SubCell"/>
</dbReference>
<evidence type="ECO:0000256" key="4">
    <source>
        <dbReference type="ARBA" id="ARBA00022982"/>
    </source>
</evidence>
<protein>
    <recommendedName>
        <fullName evidence="14">Cytochrome b561 domain-containing protein</fullName>
    </recommendedName>
</protein>
<dbReference type="Gene3D" id="2.60.40.1210">
    <property type="entry name" value="Cellobiose dehydrogenase, cytochrome domain"/>
    <property type="match status" value="1"/>
</dbReference>
<evidence type="ECO:0000259" key="10">
    <source>
        <dbReference type="SMART" id="SM00664"/>
    </source>
</evidence>
<feature type="transmembrane region" description="Helical" evidence="8">
    <location>
        <begin position="222"/>
        <end position="242"/>
    </location>
</feature>
<accession>A0A1L9S4U4</accession>
<feature type="domain" description="Cytochrome b561" evidence="11">
    <location>
        <begin position="223"/>
        <end position="345"/>
    </location>
</feature>
<dbReference type="CDD" id="cd02440">
    <property type="entry name" value="AdoMet_MTases"/>
    <property type="match status" value="1"/>
</dbReference>